<feature type="region of interest" description="Disordered" evidence="1">
    <location>
        <begin position="193"/>
        <end position="216"/>
    </location>
</feature>
<organism evidence="3 4">
    <name type="scientific">Metschnikowia bicuspidata var. bicuspidata NRRL YB-4993</name>
    <dbReference type="NCBI Taxonomy" id="869754"/>
    <lineage>
        <taxon>Eukaryota</taxon>
        <taxon>Fungi</taxon>
        <taxon>Dikarya</taxon>
        <taxon>Ascomycota</taxon>
        <taxon>Saccharomycotina</taxon>
        <taxon>Pichiomycetes</taxon>
        <taxon>Metschnikowiaceae</taxon>
        <taxon>Metschnikowia</taxon>
    </lineage>
</organism>
<dbReference type="RefSeq" id="XP_018711831.1">
    <property type="nucleotide sequence ID" value="XM_018854763.1"/>
</dbReference>
<dbReference type="GeneID" id="30027739"/>
<reference evidence="3 4" key="1">
    <citation type="submission" date="2016-05" db="EMBL/GenBank/DDBJ databases">
        <title>Comparative genomics of biotechnologically important yeasts.</title>
        <authorList>
            <consortium name="DOE Joint Genome Institute"/>
            <person name="Riley R."/>
            <person name="Haridas S."/>
            <person name="Wolfe K.H."/>
            <person name="Lopes M.R."/>
            <person name="Hittinger C.T."/>
            <person name="Goker M."/>
            <person name="Salamov A."/>
            <person name="Wisecaver J."/>
            <person name="Long T.M."/>
            <person name="Aerts A.L."/>
            <person name="Barry K."/>
            <person name="Choi C."/>
            <person name="Clum A."/>
            <person name="Coughlan A.Y."/>
            <person name="Deshpande S."/>
            <person name="Douglass A.P."/>
            <person name="Hanson S.J."/>
            <person name="Klenk H.-P."/>
            <person name="LaButti K."/>
            <person name="Lapidus A."/>
            <person name="Lindquist E."/>
            <person name="Lipzen A."/>
            <person name="Meier-kolthoff J.P."/>
            <person name="Ohm R.A."/>
            <person name="Otillar R.P."/>
            <person name="Pangilinan J."/>
            <person name="Peng Y."/>
            <person name="Rokas A."/>
            <person name="Rosa C.A."/>
            <person name="Scheuner C."/>
            <person name="Sibirny A.A."/>
            <person name="Slot J.C."/>
            <person name="Stielow J.B."/>
            <person name="Sun H."/>
            <person name="Kurtzman C.P."/>
            <person name="Blackwell M."/>
            <person name="Grigoriev I.V."/>
            <person name="Jeffries T.W."/>
        </authorList>
    </citation>
    <scope>NUCLEOTIDE SEQUENCE [LARGE SCALE GENOMIC DNA]</scope>
    <source>
        <strain evidence="3 4">NRRL YB-4993</strain>
    </source>
</reference>
<name>A0A1A0HBD2_9ASCO</name>
<dbReference type="AlphaFoldDB" id="A0A1A0HBD2"/>
<evidence type="ECO:0000313" key="4">
    <source>
        <dbReference type="Proteomes" id="UP000092555"/>
    </source>
</evidence>
<proteinExistence type="predicted"/>
<dbReference type="EMBL" id="LXTC01000003">
    <property type="protein sequence ID" value="OBA21321.1"/>
    <property type="molecule type" value="Genomic_DNA"/>
</dbReference>
<dbReference type="Proteomes" id="UP000092555">
    <property type="component" value="Unassembled WGS sequence"/>
</dbReference>
<evidence type="ECO:0000256" key="1">
    <source>
        <dbReference type="SAM" id="MobiDB-lite"/>
    </source>
</evidence>
<evidence type="ECO:0000256" key="2">
    <source>
        <dbReference type="SAM" id="SignalP"/>
    </source>
</evidence>
<gene>
    <name evidence="3" type="ORF">METBIDRAFT_180051</name>
</gene>
<keyword evidence="2" id="KW-0732">Signal</keyword>
<comment type="caution">
    <text evidence="3">The sequence shown here is derived from an EMBL/GenBank/DDBJ whole genome shotgun (WGS) entry which is preliminary data.</text>
</comment>
<sequence length="216" mass="24348">MSWQLIALACIKVLTHWTIDNPSPRVLTHWTNNNYMQFNTCVLHKESGNVSWALSINSNPCVCLVLMSCTRETVSSVQFSQALCQAAFREEYIHPVPLRDSTERMIRGRIDCLWQMYWGKGSVDKADMILACPLSQNPTQLLLSSELAAEKETTGTRIAFWPRYGCELLGDCPCQLKGELTQSKTAFRTHSHRVAAPSRSALKHPDTNHPDIIAQT</sequence>
<keyword evidence="4" id="KW-1185">Reference proteome</keyword>
<protein>
    <submittedName>
        <fullName evidence="3">Uncharacterized protein</fullName>
    </submittedName>
</protein>
<evidence type="ECO:0000313" key="3">
    <source>
        <dbReference type="EMBL" id="OBA21321.1"/>
    </source>
</evidence>
<feature type="signal peptide" evidence="2">
    <location>
        <begin position="1"/>
        <end position="17"/>
    </location>
</feature>
<feature type="chain" id="PRO_5008291773" evidence="2">
    <location>
        <begin position="18"/>
        <end position="216"/>
    </location>
</feature>
<accession>A0A1A0HBD2</accession>